<dbReference type="Pfam" id="PF13508">
    <property type="entry name" value="Acetyltransf_7"/>
    <property type="match status" value="1"/>
</dbReference>
<keyword evidence="3" id="KW-1185">Reference proteome</keyword>
<dbReference type="InterPro" id="IPR016181">
    <property type="entry name" value="Acyl_CoA_acyltransferase"/>
</dbReference>
<evidence type="ECO:0000259" key="1">
    <source>
        <dbReference type="PROSITE" id="PS51186"/>
    </source>
</evidence>
<sequence length="127" mass="15212">MKIEIKKYDHSKEYHKLLEIIKSEGEEWKDYFDSKYQEVLKQSITYVAYVDNELCGYSRSINDYGLYIWVIDLLVDKRFRGNSIGKKLMECLLTDYPGQDVFVMSDVDKYYKKLGYRKEGSIFKIEQ</sequence>
<dbReference type="InterPro" id="IPR000182">
    <property type="entry name" value="GNAT_dom"/>
</dbReference>
<dbReference type="CDD" id="cd04301">
    <property type="entry name" value="NAT_SF"/>
    <property type="match status" value="1"/>
</dbReference>
<dbReference type="Gene3D" id="3.40.630.30">
    <property type="match status" value="1"/>
</dbReference>
<evidence type="ECO:0000313" key="2">
    <source>
        <dbReference type="EMBL" id="PZX50165.1"/>
    </source>
</evidence>
<reference evidence="2 3" key="1">
    <citation type="submission" date="2018-06" db="EMBL/GenBank/DDBJ databases">
        <title>Genomic Encyclopedia of Archaeal and Bacterial Type Strains, Phase II (KMG-II): from individual species to whole genera.</title>
        <authorList>
            <person name="Goeker M."/>
        </authorList>
    </citation>
    <scope>NUCLEOTIDE SEQUENCE [LARGE SCALE GENOMIC DNA]</scope>
    <source>
        <strain evidence="2 3">DSM 19830</strain>
    </source>
</reference>
<dbReference type="GO" id="GO:0016747">
    <property type="term" value="F:acyltransferase activity, transferring groups other than amino-acyl groups"/>
    <property type="evidence" value="ECO:0007669"/>
    <property type="project" value="InterPro"/>
</dbReference>
<dbReference type="EMBL" id="QKZT01000012">
    <property type="protein sequence ID" value="PZX50165.1"/>
    <property type="molecule type" value="Genomic_DNA"/>
</dbReference>
<proteinExistence type="predicted"/>
<accession>A0A2W7RHC7</accession>
<gene>
    <name evidence="2" type="ORF">LV85_02781</name>
</gene>
<organism evidence="2 3">
    <name type="scientific">Algoriphagus chordae</name>
    <dbReference type="NCBI Taxonomy" id="237019"/>
    <lineage>
        <taxon>Bacteria</taxon>
        <taxon>Pseudomonadati</taxon>
        <taxon>Bacteroidota</taxon>
        <taxon>Cytophagia</taxon>
        <taxon>Cytophagales</taxon>
        <taxon>Cyclobacteriaceae</taxon>
        <taxon>Algoriphagus</taxon>
    </lineage>
</organism>
<keyword evidence="2" id="KW-0808">Transferase</keyword>
<dbReference type="PROSITE" id="PS51186">
    <property type="entry name" value="GNAT"/>
    <property type="match status" value="1"/>
</dbReference>
<dbReference type="RefSeq" id="WP_111320396.1">
    <property type="nucleotide sequence ID" value="NZ_QKZT01000012.1"/>
</dbReference>
<comment type="caution">
    <text evidence="2">The sequence shown here is derived from an EMBL/GenBank/DDBJ whole genome shotgun (WGS) entry which is preliminary data.</text>
</comment>
<evidence type="ECO:0000313" key="3">
    <source>
        <dbReference type="Proteomes" id="UP000248882"/>
    </source>
</evidence>
<name>A0A2W7RHC7_9BACT</name>
<dbReference type="OrthoDB" id="9775804at2"/>
<dbReference type="AlphaFoldDB" id="A0A2W7RHC7"/>
<dbReference type="SUPFAM" id="SSF55729">
    <property type="entry name" value="Acyl-CoA N-acyltransferases (Nat)"/>
    <property type="match status" value="1"/>
</dbReference>
<feature type="domain" description="N-acetyltransferase" evidence="1">
    <location>
        <begin position="3"/>
        <end position="127"/>
    </location>
</feature>
<dbReference type="Proteomes" id="UP000248882">
    <property type="component" value="Unassembled WGS sequence"/>
</dbReference>
<protein>
    <submittedName>
        <fullName evidence="2">Acetyltransferase (GNAT) family protein</fullName>
    </submittedName>
</protein>